<keyword evidence="1" id="KW-0433">Leucine-rich repeat</keyword>
<dbReference type="Pfam" id="PF23282">
    <property type="entry name" value="WHD_ROQ1"/>
    <property type="match status" value="1"/>
</dbReference>
<evidence type="ECO:0000313" key="7">
    <source>
        <dbReference type="EMBL" id="CAI0396606.1"/>
    </source>
</evidence>
<name>A0AAV0IGI8_9ROSI</name>
<dbReference type="InterPro" id="IPR027417">
    <property type="entry name" value="P-loop_NTPase"/>
</dbReference>
<keyword evidence="8" id="KW-1185">Reference proteome</keyword>
<evidence type="ECO:0000313" key="8">
    <source>
        <dbReference type="Proteomes" id="UP001154282"/>
    </source>
</evidence>
<feature type="domain" description="TIR" evidence="6">
    <location>
        <begin position="62"/>
        <end position="215"/>
    </location>
</feature>
<dbReference type="Gene3D" id="3.40.50.300">
    <property type="entry name" value="P-loop containing nucleotide triphosphate hydrolases"/>
    <property type="match status" value="1"/>
</dbReference>
<dbReference type="Pfam" id="PF00931">
    <property type="entry name" value="NB-ARC"/>
    <property type="match status" value="1"/>
</dbReference>
<evidence type="ECO:0000256" key="2">
    <source>
        <dbReference type="ARBA" id="ARBA00022737"/>
    </source>
</evidence>
<comment type="caution">
    <text evidence="7">The sequence shown here is derived from an EMBL/GenBank/DDBJ whole genome shotgun (WGS) entry which is preliminary data.</text>
</comment>
<dbReference type="Pfam" id="PF07725">
    <property type="entry name" value="LRR_3"/>
    <property type="match status" value="1"/>
</dbReference>
<dbReference type="GO" id="GO:0051707">
    <property type="term" value="P:response to other organism"/>
    <property type="evidence" value="ECO:0007669"/>
    <property type="project" value="UniProtKB-ARBA"/>
</dbReference>
<evidence type="ECO:0000256" key="4">
    <source>
        <dbReference type="SAM" id="MobiDB-lite"/>
    </source>
</evidence>
<dbReference type="GO" id="GO:0006952">
    <property type="term" value="P:defense response"/>
    <property type="evidence" value="ECO:0007669"/>
    <property type="project" value="UniProtKB-KW"/>
</dbReference>
<dbReference type="InterPro" id="IPR055414">
    <property type="entry name" value="LRR_R13L4/SHOC2-like"/>
</dbReference>
<dbReference type="Gene3D" id="3.80.10.10">
    <property type="entry name" value="Ribonuclease Inhibitor"/>
    <property type="match status" value="1"/>
</dbReference>
<feature type="chain" id="PRO_5043359153" description="TIR domain-containing protein" evidence="5">
    <location>
        <begin position="18"/>
        <end position="999"/>
    </location>
</feature>
<evidence type="ECO:0000256" key="5">
    <source>
        <dbReference type="SAM" id="SignalP"/>
    </source>
</evidence>
<dbReference type="GO" id="GO:0043531">
    <property type="term" value="F:ADP binding"/>
    <property type="evidence" value="ECO:0007669"/>
    <property type="project" value="InterPro"/>
</dbReference>
<dbReference type="SUPFAM" id="SSF52540">
    <property type="entry name" value="P-loop containing nucleoside triphosphate hydrolases"/>
    <property type="match status" value="1"/>
</dbReference>
<dbReference type="Pfam" id="PF01582">
    <property type="entry name" value="TIR"/>
    <property type="match status" value="1"/>
</dbReference>
<dbReference type="InterPro" id="IPR011713">
    <property type="entry name" value="Leu-rich_rpt_3"/>
</dbReference>
<dbReference type="Pfam" id="PF23598">
    <property type="entry name" value="LRR_14"/>
    <property type="match status" value="1"/>
</dbReference>
<keyword evidence="5" id="KW-0732">Signal</keyword>
<evidence type="ECO:0000256" key="3">
    <source>
        <dbReference type="ARBA" id="ARBA00022821"/>
    </source>
</evidence>
<dbReference type="InterPro" id="IPR032675">
    <property type="entry name" value="LRR_dom_sf"/>
</dbReference>
<accession>A0AAV0IGI8</accession>
<keyword evidence="2" id="KW-0677">Repeat</keyword>
<dbReference type="InterPro" id="IPR058192">
    <property type="entry name" value="WHD_ROQ1-like"/>
</dbReference>
<dbReference type="PRINTS" id="PR00364">
    <property type="entry name" value="DISEASERSIST"/>
</dbReference>
<dbReference type="GO" id="GO:0007165">
    <property type="term" value="P:signal transduction"/>
    <property type="evidence" value="ECO:0007669"/>
    <property type="project" value="InterPro"/>
</dbReference>
<dbReference type="InterPro" id="IPR035897">
    <property type="entry name" value="Toll_tir_struct_dom_sf"/>
</dbReference>
<dbReference type="AlphaFoldDB" id="A0AAV0IGI8"/>
<sequence length="999" mass="112913">MWLLLLVIGYVVLLSFLTRFNSPSDQDSSSAPPPSPSSSSSSSSSELIRFSSNRAPEIRHPTKYDVFISFRGADVRENFLSHLYLHLNNVKQLAVYKDDVDLPRGAEISPSLLQAIEISDVYVVILSRDYANSEWCLEELEKIFQCVEQHKRMFIPVTYDLSFADFYETLPSSAAAGRWKDQLERIISLAGLDYTVIRPETTLIEEITRAVFQAIRGSNELVKFSSYSASRCLVGIESKVKEVERLLRSGERANWTIGLWGMSGIGKTTLAQAFFHTFSSQFQASYFFSNFSGPLITSGQLYSLQPFDNLQSGFFSKLLGDDGGGGRTLPYDLMLRRVGRVKALVVIDDVGNDVSNIGPLKDLLNGQYSDLFGPGSVVIMTGTNQQLLKSVCHTVYQVEGLGYKKARRLFYLHAFKGRNAPSAEYLELARKAVIYAGGNPLALTLLGAHLYGRDPEFWEGELRYLQRDGTNSVVRNIGRRSYEELSQAEKDLFLDLACFYPYWQNKDLRVTGLLDGRWNLITNLVDKSLVRIKYATCIEMSLVLRDLGRAIVNEQVQIRKRTRLWKPKDASILFKKPKGDPPIQGIVLNDDWSLNPTRGPAISVQADALEEMENLRFLVIGNNTCNFILPENGLNCLPNMLRILEWNSFPSKCLPSQFSAENLTKLNLAHSKIEQLWEGDEVEVDLGNLETLNLEESKNLKNLPNLYTAKRLESMHLSGCSKLSRLPDDIGNLVHLTHLDLSYTALEELPSSIGDLSRLWELLLPGCKSLSCLPDTIHNLSNLQTLELGDCTKLRELPLLPSSLEKLDAHGCKLLQTMSIQDFAATHFTLPVSEDTRWCFGWLESSFITCFMSLDDDYVIGYDMSDENELLLEMRTSTIDLLRERNHETEEDYEDGELLSIDHLLLWSDGRDCNMVRSVQREAEKAVDADGATVEFSFNVRYRSQEERPETSMLIKNCRVIPVYDDRVVTHEEEEDDDGEGDQYPVNLCGLYDQMCSGQ</sequence>
<dbReference type="Gene3D" id="1.10.8.430">
    <property type="entry name" value="Helical domain of apoptotic protease-activating factors"/>
    <property type="match status" value="1"/>
</dbReference>
<evidence type="ECO:0000259" key="6">
    <source>
        <dbReference type="PROSITE" id="PS50104"/>
    </source>
</evidence>
<protein>
    <recommendedName>
        <fullName evidence="6">TIR domain-containing protein</fullName>
    </recommendedName>
</protein>
<feature type="region of interest" description="Disordered" evidence="4">
    <location>
        <begin position="23"/>
        <end position="45"/>
    </location>
</feature>
<dbReference type="PANTHER" id="PTHR11017:SF357">
    <property type="entry name" value="ADP-RIBOSYL CYCLASE_CYCLIC ADP-RIBOSE HYDROLASE"/>
    <property type="match status" value="1"/>
</dbReference>
<dbReference type="InterPro" id="IPR000157">
    <property type="entry name" value="TIR_dom"/>
</dbReference>
<keyword evidence="3" id="KW-0611">Plant defense</keyword>
<evidence type="ECO:0000256" key="1">
    <source>
        <dbReference type="ARBA" id="ARBA00022614"/>
    </source>
</evidence>
<dbReference type="EMBL" id="CAMGYJ010000003">
    <property type="protein sequence ID" value="CAI0396606.1"/>
    <property type="molecule type" value="Genomic_DNA"/>
</dbReference>
<proteinExistence type="predicted"/>
<feature type="signal peptide" evidence="5">
    <location>
        <begin position="1"/>
        <end position="17"/>
    </location>
</feature>
<dbReference type="SMART" id="SM00255">
    <property type="entry name" value="TIR"/>
    <property type="match status" value="1"/>
</dbReference>
<dbReference type="InterPro" id="IPR042197">
    <property type="entry name" value="Apaf_helical"/>
</dbReference>
<dbReference type="PANTHER" id="PTHR11017">
    <property type="entry name" value="LEUCINE-RICH REPEAT-CONTAINING PROTEIN"/>
    <property type="match status" value="1"/>
</dbReference>
<reference evidence="7" key="1">
    <citation type="submission" date="2022-08" db="EMBL/GenBank/DDBJ databases">
        <authorList>
            <person name="Gutierrez-Valencia J."/>
        </authorList>
    </citation>
    <scope>NUCLEOTIDE SEQUENCE</scope>
</reference>
<dbReference type="Gene3D" id="3.40.50.10140">
    <property type="entry name" value="Toll/interleukin-1 receptor homology (TIR) domain"/>
    <property type="match status" value="1"/>
</dbReference>
<dbReference type="Proteomes" id="UP001154282">
    <property type="component" value="Unassembled WGS sequence"/>
</dbReference>
<dbReference type="InterPro" id="IPR044974">
    <property type="entry name" value="Disease_R_plants"/>
</dbReference>
<dbReference type="InterPro" id="IPR002182">
    <property type="entry name" value="NB-ARC"/>
</dbReference>
<gene>
    <name evidence="7" type="ORF">LITE_LOCUS9201</name>
</gene>
<dbReference type="PROSITE" id="PS50104">
    <property type="entry name" value="TIR"/>
    <property type="match status" value="1"/>
</dbReference>
<organism evidence="7 8">
    <name type="scientific">Linum tenue</name>
    <dbReference type="NCBI Taxonomy" id="586396"/>
    <lineage>
        <taxon>Eukaryota</taxon>
        <taxon>Viridiplantae</taxon>
        <taxon>Streptophyta</taxon>
        <taxon>Embryophyta</taxon>
        <taxon>Tracheophyta</taxon>
        <taxon>Spermatophyta</taxon>
        <taxon>Magnoliopsida</taxon>
        <taxon>eudicotyledons</taxon>
        <taxon>Gunneridae</taxon>
        <taxon>Pentapetalae</taxon>
        <taxon>rosids</taxon>
        <taxon>fabids</taxon>
        <taxon>Malpighiales</taxon>
        <taxon>Linaceae</taxon>
        <taxon>Linum</taxon>
    </lineage>
</organism>
<dbReference type="SUPFAM" id="SSF52200">
    <property type="entry name" value="Toll/Interleukin receptor TIR domain"/>
    <property type="match status" value="1"/>
</dbReference>
<dbReference type="SUPFAM" id="SSF52058">
    <property type="entry name" value="L domain-like"/>
    <property type="match status" value="1"/>
</dbReference>